<dbReference type="InterPro" id="IPR048318">
    <property type="entry name" value="ATG5_UblB"/>
</dbReference>
<dbReference type="PANTHER" id="PTHR13040:SF2">
    <property type="entry name" value="AUTOPHAGY PROTEIN 5"/>
    <property type="match status" value="1"/>
</dbReference>
<evidence type="ECO:0000313" key="8">
    <source>
        <dbReference type="EMBL" id="KAJ3057445.1"/>
    </source>
</evidence>
<keyword evidence="2 5" id="KW-1017">Isopeptide bond</keyword>
<dbReference type="AlphaFoldDB" id="A0AAD5SL03"/>
<dbReference type="GO" id="GO:0044233">
    <property type="term" value="C:mitochondria-associated endoplasmic reticulum membrane contact site"/>
    <property type="evidence" value="ECO:0007669"/>
    <property type="project" value="TreeGrafter"/>
</dbReference>
<comment type="similarity">
    <text evidence="1 5">Belongs to the ATG5 family.</text>
</comment>
<dbReference type="GO" id="GO:0005776">
    <property type="term" value="C:autophagosome"/>
    <property type="evidence" value="ECO:0007669"/>
    <property type="project" value="TreeGrafter"/>
</dbReference>
<feature type="domain" description="Autophagy protein ATG5 alpha-helical bundle region" evidence="7">
    <location>
        <begin position="1"/>
        <end position="31"/>
    </location>
</feature>
<dbReference type="GO" id="GO:0019776">
    <property type="term" value="F:Atg8-family ligase activity"/>
    <property type="evidence" value="ECO:0007669"/>
    <property type="project" value="TreeGrafter"/>
</dbReference>
<dbReference type="InterPro" id="IPR042526">
    <property type="entry name" value="Atg5_HR"/>
</dbReference>
<dbReference type="Pfam" id="PF20637">
    <property type="entry name" value="ATG5_HBR"/>
    <property type="match status" value="1"/>
</dbReference>
<evidence type="ECO:0000259" key="6">
    <source>
        <dbReference type="Pfam" id="PF04106"/>
    </source>
</evidence>
<comment type="subcellular location">
    <subcellularLocation>
        <location evidence="5">Preautophagosomal structure membrane</location>
        <topology evidence="5">Peripheral membrane protein</topology>
    </subcellularLocation>
</comment>
<evidence type="ECO:0000256" key="5">
    <source>
        <dbReference type="RuleBase" id="RU361202"/>
    </source>
</evidence>
<dbReference type="InterPro" id="IPR048940">
    <property type="entry name" value="ATG5_HBR"/>
</dbReference>
<proteinExistence type="inferred from homology"/>
<dbReference type="InterPro" id="IPR007239">
    <property type="entry name" value="Atg5"/>
</dbReference>
<dbReference type="PANTHER" id="PTHR13040">
    <property type="entry name" value="AUTOPHAGY PROTEIN 5"/>
    <property type="match status" value="1"/>
</dbReference>
<evidence type="ECO:0000256" key="1">
    <source>
        <dbReference type="ARBA" id="ARBA00006910"/>
    </source>
</evidence>
<reference evidence="8" key="1">
    <citation type="submission" date="2020-05" db="EMBL/GenBank/DDBJ databases">
        <title>Phylogenomic resolution of chytrid fungi.</title>
        <authorList>
            <person name="Stajich J.E."/>
            <person name="Amses K."/>
            <person name="Simmons R."/>
            <person name="Seto K."/>
            <person name="Myers J."/>
            <person name="Bonds A."/>
            <person name="Quandt C.A."/>
            <person name="Barry K."/>
            <person name="Liu P."/>
            <person name="Grigoriev I."/>
            <person name="Longcore J.E."/>
            <person name="James T.Y."/>
        </authorList>
    </citation>
    <scope>NUCLEOTIDE SEQUENCE</scope>
    <source>
        <strain evidence="8">JEL0318</strain>
    </source>
</reference>
<evidence type="ECO:0000256" key="3">
    <source>
        <dbReference type="ARBA" id="ARBA00022843"/>
    </source>
</evidence>
<evidence type="ECO:0000256" key="4">
    <source>
        <dbReference type="ARBA" id="ARBA00023006"/>
    </source>
</evidence>
<dbReference type="GO" id="GO:0061908">
    <property type="term" value="C:phagophore"/>
    <property type="evidence" value="ECO:0007669"/>
    <property type="project" value="TreeGrafter"/>
</dbReference>
<organism evidence="8 9">
    <name type="scientific">Rhizophlyctis rosea</name>
    <dbReference type="NCBI Taxonomy" id="64517"/>
    <lineage>
        <taxon>Eukaryota</taxon>
        <taxon>Fungi</taxon>
        <taxon>Fungi incertae sedis</taxon>
        <taxon>Chytridiomycota</taxon>
        <taxon>Chytridiomycota incertae sedis</taxon>
        <taxon>Chytridiomycetes</taxon>
        <taxon>Rhizophlyctidales</taxon>
        <taxon>Rhizophlyctidaceae</taxon>
        <taxon>Rhizophlyctis</taxon>
    </lineage>
</organism>
<dbReference type="Proteomes" id="UP001212841">
    <property type="component" value="Unassembled WGS sequence"/>
</dbReference>
<dbReference type="GO" id="GO:0034727">
    <property type="term" value="P:piecemeal microautophagy of the nucleus"/>
    <property type="evidence" value="ECO:0007669"/>
    <property type="project" value="TreeGrafter"/>
</dbReference>
<comment type="function">
    <text evidence="5">Involved in cytoplasm to vacuole transport (Cvt) and autophagic vesicle formation.</text>
</comment>
<evidence type="ECO:0000313" key="9">
    <source>
        <dbReference type="Proteomes" id="UP001212841"/>
    </source>
</evidence>
<keyword evidence="9" id="KW-1185">Reference proteome</keyword>
<dbReference type="Pfam" id="PF04106">
    <property type="entry name" value="ATG5_UblB"/>
    <property type="match status" value="1"/>
</dbReference>
<sequence length="142" mass="15690">MALSKQDQTQLWEGLWANNHNLFWKVNTKLIMNDQAIPKNIPIRIYPEDRPVVQDLVPPLDAETGKDLTVSDILQRLVPDMLPPPPNPSDTNTISPPAPATPVAVLHGIPLPMTAPILWISRHLSYPDNFLHVAVTTAPSGT</sequence>
<protein>
    <recommendedName>
        <fullName evidence="5">Autophagy protein 5</fullName>
    </recommendedName>
</protein>
<dbReference type="GO" id="GO:0034274">
    <property type="term" value="C:Atg12-Atg5-Atg16 complex"/>
    <property type="evidence" value="ECO:0007669"/>
    <property type="project" value="TreeGrafter"/>
</dbReference>
<dbReference type="EMBL" id="JADGJD010000003">
    <property type="protein sequence ID" value="KAJ3057445.1"/>
    <property type="molecule type" value="Genomic_DNA"/>
</dbReference>
<keyword evidence="4 5" id="KW-0072">Autophagy</keyword>
<comment type="subunit">
    <text evidence="5">Conjugated with ATG12.</text>
</comment>
<name>A0AAD5SL03_9FUNG</name>
<evidence type="ECO:0000259" key="7">
    <source>
        <dbReference type="Pfam" id="PF20637"/>
    </source>
</evidence>
<dbReference type="GO" id="GO:0034045">
    <property type="term" value="C:phagophore assembly site membrane"/>
    <property type="evidence" value="ECO:0007669"/>
    <property type="project" value="UniProtKB-SubCell"/>
</dbReference>
<evidence type="ECO:0000256" key="2">
    <source>
        <dbReference type="ARBA" id="ARBA00022499"/>
    </source>
</evidence>
<accession>A0AAD5SL03</accession>
<dbReference type="GO" id="GO:0000422">
    <property type="term" value="P:autophagy of mitochondrion"/>
    <property type="evidence" value="ECO:0007669"/>
    <property type="project" value="TreeGrafter"/>
</dbReference>
<keyword evidence="5" id="KW-0472">Membrane</keyword>
<keyword evidence="5" id="KW-0813">Transport</keyword>
<keyword evidence="3 5" id="KW-0832">Ubl conjugation</keyword>
<feature type="domain" description="Autophagy protein ATG5 UblB" evidence="6">
    <location>
        <begin position="40"/>
        <end position="135"/>
    </location>
</feature>
<dbReference type="Gene3D" id="1.10.246.190">
    <property type="entry name" value="Autophagy protein Apg5, helix rich domain"/>
    <property type="match status" value="1"/>
</dbReference>
<comment type="caution">
    <text evidence="8">The sequence shown here is derived from an EMBL/GenBank/DDBJ whole genome shotgun (WGS) entry which is preliminary data.</text>
</comment>
<gene>
    <name evidence="8" type="primary">ATG5</name>
    <name evidence="8" type="ORF">HK097_006373</name>
</gene>
<dbReference type="Gene3D" id="3.10.20.90">
    <property type="entry name" value="Phosphatidylinositol 3-kinase Catalytic Subunit, Chain A, domain 1"/>
    <property type="match status" value="1"/>
</dbReference>
<dbReference type="GO" id="GO:0006995">
    <property type="term" value="P:cellular response to nitrogen starvation"/>
    <property type="evidence" value="ECO:0007669"/>
    <property type="project" value="TreeGrafter"/>
</dbReference>